<feature type="compositionally biased region" description="Basic and acidic residues" evidence="4">
    <location>
        <begin position="465"/>
        <end position="475"/>
    </location>
</feature>
<dbReference type="GO" id="GO:0070210">
    <property type="term" value="C:Rpd3L-Expanded complex"/>
    <property type="evidence" value="ECO:0007669"/>
    <property type="project" value="TreeGrafter"/>
</dbReference>
<feature type="compositionally biased region" description="Polar residues" evidence="4">
    <location>
        <begin position="413"/>
        <end position="459"/>
    </location>
</feature>
<evidence type="ECO:0000313" key="7">
    <source>
        <dbReference type="Proteomes" id="UP000799437"/>
    </source>
</evidence>
<dbReference type="SMART" id="SM00249">
    <property type="entry name" value="PHD"/>
    <property type="match status" value="1"/>
</dbReference>
<dbReference type="SUPFAM" id="SSF57903">
    <property type="entry name" value="FYVE/PHD zinc finger"/>
    <property type="match status" value="1"/>
</dbReference>
<dbReference type="OrthoDB" id="418595at2759"/>
<feature type="compositionally biased region" description="Basic and acidic residues" evidence="4">
    <location>
        <begin position="78"/>
        <end position="91"/>
    </location>
</feature>
<keyword evidence="1" id="KW-0479">Metal-binding</keyword>
<dbReference type="RefSeq" id="XP_033601447.1">
    <property type="nucleotide sequence ID" value="XM_033745412.1"/>
</dbReference>
<feature type="compositionally biased region" description="Basic and acidic residues" evidence="4">
    <location>
        <begin position="249"/>
        <end position="261"/>
    </location>
</feature>
<dbReference type="GO" id="GO:0061188">
    <property type="term" value="P:negative regulation of rDNA heterochromatin formation"/>
    <property type="evidence" value="ECO:0007669"/>
    <property type="project" value="TreeGrafter"/>
</dbReference>
<dbReference type="GO" id="GO:0033698">
    <property type="term" value="C:Rpd3L complex"/>
    <property type="evidence" value="ECO:0007669"/>
    <property type="project" value="TreeGrafter"/>
</dbReference>
<evidence type="ECO:0000313" key="6">
    <source>
        <dbReference type="EMBL" id="KAF2758996.1"/>
    </source>
</evidence>
<reference evidence="6" key="1">
    <citation type="journal article" date="2020" name="Stud. Mycol.">
        <title>101 Dothideomycetes genomes: a test case for predicting lifestyles and emergence of pathogens.</title>
        <authorList>
            <person name="Haridas S."/>
            <person name="Albert R."/>
            <person name="Binder M."/>
            <person name="Bloem J."/>
            <person name="Labutti K."/>
            <person name="Salamov A."/>
            <person name="Andreopoulos B."/>
            <person name="Baker S."/>
            <person name="Barry K."/>
            <person name="Bills G."/>
            <person name="Bluhm B."/>
            <person name="Cannon C."/>
            <person name="Castanera R."/>
            <person name="Culley D."/>
            <person name="Daum C."/>
            <person name="Ezra D."/>
            <person name="Gonzalez J."/>
            <person name="Henrissat B."/>
            <person name="Kuo A."/>
            <person name="Liang C."/>
            <person name="Lipzen A."/>
            <person name="Lutzoni F."/>
            <person name="Magnuson J."/>
            <person name="Mondo S."/>
            <person name="Nolan M."/>
            <person name="Ohm R."/>
            <person name="Pangilinan J."/>
            <person name="Park H.-J."/>
            <person name="Ramirez L."/>
            <person name="Alfaro M."/>
            <person name="Sun H."/>
            <person name="Tritt A."/>
            <person name="Yoshinaga Y."/>
            <person name="Zwiers L.-H."/>
            <person name="Turgeon B."/>
            <person name="Goodwin S."/>
            <person name="Spatafora J."/>
            <person name="Crous P."/>
            <person name="Grigoriev I."/>
        </authorList>
    </citation>
    <scope>NUCLEOTIDE SEQUENCE</scope>
    <source>
        <strain evidence="6">CBS 121739</strain>
    </source>
</reference>
<sequence length="563" mass="62281">MSQRQRSRTSQPLPSGTAHSNSSSSTSSTRADRVTRSINRHQSSNKSSTPHSLSSEDGDEPLALAQHSEPPQTRRRTRAQDVVDDNTKLEDETGEDAGEEDEITRCICGNQDYPGPPIDLTKPIEGQLGAAVGGDPSTEGDWFLACDKCSVWQHAGCAGMMVEASENPPQYFCELCRPDLHRVAQNSSGQRYSLYITVQKRVLPKPPVRKSSVPKEAEDKASRERAAREALQKRRSTMNSRAAEDEEEVLRKVMEESKTDVDTVGAEEGASRKGKRSRDESEEIQPELKRARTGSHSIASSPVLDSDDDTPLAKQNGKNRPRGAAAKSQKEKELRDKEREKEKAEAANKRRGRLERRHADNPDLIEETPVNEDTPVPGDIPEPQPLEHAPASGQTAPAKKPPRPAPKRTNRTGRNQYTRDNPTPNAAVSPSHLDQSPKSPQTRTNGQDTGTGSDAVSSKQRPKNSRLEKTTWHEIRKPASAMLQYIQQRQLEMADKGNSVASTTLGRTATTLNGKKETKNIDGEDTDVAAEDSLARFKKLSPLEMMDHLSRDLELWQQAMKDY</sequence>
<keyword evidence="7" id="KW-1185">Reference proteome</keyword>
<feature type="domain" description="Zinc finger PHD-type" evidence="5">
    <location>
        <begin position="105"/>
        <end position="177"/>
    </location>
</feature>
<dbReference type="PROSITE" id="PS01359">
    <property type="entry name" value="ZF_PHD_1"/>
    <property type="match status" value="1"/>
</dbReference>
<dbReference type="PANTHER" id="PTHR47793:SF1">
    <property type="entry name" value="HISTONE DEACETYLASE COMPLEX SUBUNIT CTI6"/>
    <property type="match status" value="1"/>
</dbReference>
<dbReference type="PANTHER" id="PTHR47793">
    <property type="entry name" value="HISTONE DEACETYLASE COMPLEX SUBUNIT CTI6"/>
    <property type="match status" value="1"/>
</dbReference>
<dbReference type="InterPro" id="IPR001965">
    <property type="entry name" value="Znf_PHD"/>
</dbReference>
<dbReference type="Gene3D" id="3.30.40.10">
    <property type="entry name" value="Zinc/RING finger domain, C3HC4 (zinc finger)"/>
    <property type="match status" value="1"/>
</dbReference>
<feature type="compositionally biased region" description="Polar residues" evidence="4">
    <location>
        <begin position="1"/>
        <end position="19"/>
    </location>
</feature>
<dbReference type="InterPro" id="IPR013083">
    <property type="entry name" value="Znf_RING/FYVE/PHD"/>
</dbReference>
<dbReference type="GO" id="GO:0061186">
    <property type="term" value="P:negative regulation of silent mating-type cassette heterochromatin formation"/>
    <property type="evidence" value="ECO:0007669"/>
    <property type="project" value="TreeGrafter"/>
</dbReference>
<dbReference type="GO" id="GO:0008270">
    <property type="term" value="F:zinc ion binding"/>
    <property type="evidence" value="ECO:0007669"/>
    <property type="project" value="UniProtKB-KW"/>
</dbReference>
<feature type="compositionally biased region" description="Basic residues" evidence="4">
    <location>
        <begin position="400"/>
        <end position="411"/>
    </location>
</feature>
<proteinExistence type="predicted"/>
<dbReference type="InterPro" id="IPR053051">
    <property type="entry name" value="HDAC_complex_subunit"/>
</dbReference>
<feature type="region of interest" description="Disordered" evidence="4">
    <location>
        <begin position="206"/>
        <end position="475"/>
    </location>
</feature>
<protein>
    <recommendedName>
        <fullName evidence="5">Zinc finger PHD-type domain-containing protein</fullName>
    </recommendedName>
</protein>
<feature type="compositionally biased region" description="Polar residues" evidence="4">
    <location>
        <begin position="40"/>
        <end position="55"/>
    </location>
</feature>
<feature type="compositionally biased region" description="Acidic residues" evidence="4">
    <location>
        <begin position="92"/>
        <end position="101"/>
    </location>
</feature>
<evidence type="ECO:0000256" key="2">
    <source>
        <dbReference type="ARBA" id="ARBA00022771"/>
    </source>
</evidence>
<organism evidence="6 7">
    <name type="scientific">Pseudovirgaria hyperparasitica</name>
    <dbReference type="NCBI Taxonomy" id="470096"/>
    <lineage>
        <taxon>Eukaryota</taxon>
        <taxon>Fungi</taxon>
        <taxon>Dikarya</taxon>
        <taxon>Ascomycota</taxon>
        <taxon>Pezizomycotina</taxon>
        <taxon>Dothideomycetes</taxon>
        <taxon>Dothideomycetes incertae sedis</taxon>
        <taxon>Acrospermales</taxon>
        <taxon>Acrospermaceae</taxon>
        <taxon>Pseudovirgaria</taxon>
    </lineage>
</organism>
<dbReference type="InterPro" id="IPR019786">
    <property type="entry name" value="Zinc_finger_PHD-type_CS"/>
</dbReference>
<evidence type="ECO:0000256" key="4">
    <source>
        <dbReference type="SAM" id="MobiDB-lite"/>
    </source>
</evidence>
<evidence type="ECO:0000256" key="3">
    <source>
        <dbReference type="ARBA" id="ARBA00022833"/>
    </source>
</evidence>
<dbReference type="EMBL" id="ML996570">
    <property type="protein sequence ID" value="KAF2758996.1"/>
    <property type="molecule type" value="Genomic_DNA"/>
</dbReference>
<dbReference type="AlphaFoldDB" id="A0A6A6WAY6"/>
<feature type="compositionally biased region" description="Basic and acidic residues" evidence="4">
    <location>
        <begin position="213"/>
        <end position="232"/>
    </location>
</feature>
<gene>
    <name evidence="6" type="ORF">EJ05DRAFT_485076</name>
</gene>
<dbReference type="InterPro" id="IPR019787">
    <property type="entry name" value="Znf_PHD-finger"/>
</dbReference>
<feature type="compositionally biased region" description="Low complexity" evidence="4">
    <location>
        <begin position="20"/>
        <end position="29"/>
    </location>
</feature>
<feature type="compositionally biased region" description="Basic and acidic residues" evidence="4">
    <location>
        <begin position="328"/>
        <end position="348"/>
    </location>
</feature>
<dbReference type="InterPro" id="IPR011011">
    <property type="entry name" value="Znf_FYVE_PHD"/>
</dbReference>
<keyword evidence="2" id="KW-0863">Zinc-finger</keyword>
<feature type="region of interest" description="Disordered" evidence="4">
    <location>
        <begin position="1"/>
        <end position="101"/>
    </location>
</feature>
<dbReference type="Proteomes" id="UP000799437">
    <property type="component" value="Unassembled WGS sequence"/>
</dbReference>
<name>A0A6A6WAY6_9PEZI</name>
<dbReference type="Pfam" id="PF00628">
    <property type="entry name" value="PHD"/>
    <property type="match status" value="1"/>
</dbReference>
<keyword evidence="3" id="KW-0862">Zinc</keyword>
<accession>A0A6A6WAY6</accession>
<evidence type="ECO:0000259" key="5">
    <source>
        <dbReference type="SMART" id="SM00249"/>
    </source>
</evidence>
<dbReference type="GeneID" id="54486466"/>
<evidence type="ECO:0000256" key="1">
    <source>
        <dbReference type="ARBA" id="ARBA00022723"/>
    </source>
</evidence>